<dbReference type="Proteomes" id="UP000503820">
    <property type="component" value="Unassembled WGS sequence"/>
</dbReference>
<keyword evidence="3 6" id="KW-0808">Transferase</keyword>
<dbReference type="GO" id="GO:0006633">
    <property type="term" value="P:fatty acid biosynthetic process"/>
    <property type="evidence" value="ECO:0007669"/>
    <property type="project" value="TreeGrafter"/>
</dbReference>
<evidence type="ECO:0000256" key="6">
    <source>
        <dbReference type="PIRNR" id="PIRNR000446"/>
    </source>
</evidence>
<evidence type="ECO:0000256" key="1">
    <source>
        <dbReference type="ARBA" id="ARBA00013258"/>
    </source>
</evidence>
<name>A0A7J0BUU7_9BACT</name>
<organism evidence="10 11">
    <name type="scientific">Desulfovibrio psychrotolerans</name>
    <dbReference type="NCBI Taxonomy" id="415242"/>
    <lineage>
        <taxon>Bacteria</taxon>
        <taxon>Pseudomonadati</taxon>
        <taxon>Thermodesulfobacteriota</taxon>
        <taxon>Desulfovibrionia</taxon>
        <taxon>Desulfovibrionales</taxon>
        <taxon>Desulfovibrionaceae</taxon>
        <taxon>Desulfovibrio</taxon>
    </lineage>
</organism>
<evidence type="ECO:0000256" key="5">
    <source>
        <dbReference type="ARBA" id="ARBA00048462"/>
    </source>
</evidence>
<dbReference type="EMBL" id="BLVP01000008">
    <property type="protein sequence ID" value="GFM37438.1"/>
    <property type="molecule type" value="Genomic_DNA"/>
</dbReference>
<accession>A0A7J0BUU7</accession>
<evidence type="ECO:0000313" key="10">
    <source>
        <dbReference type="EMBL" id="GFM37438.1"/>
    </source>
</evidence>
<dbReference type="InterPro" id="IPR001227">
    <property type="entry name" value="Ac_transferase_dom_sf"/>
</dbReference>
<sequence>MSHPTVLSILFPGQGSQEPGMGRDAAEADSDVMNLWKKAEAISGADLRGIYWDGEEAEMANTRYLQPALTVVNLGLWMRLAGKVAPACTSGHSLGEFSALAAAGALSPNEVLETVSLRGRLMAEADPQGTGAMAAVLKLQLADVETVVRESEQAVGEMIRVANYNTPGQFVLSGTRAAIADASERVKALKGRALPLAVSGAFHSPLMAEAAKELAKHLASVQWNKPKFPVFCNVHGKAVTDAASLRDIMPQQMTSSVQWIDTIRNQHAAGVRSWMEVGPKGVLGKMLGQILAPVADPSEWTGTSVGNLAAAEACLTAQA</sequence>
<comment type="caution">
    <text evidence="10">The sequence shown here is derived from an EMBL/GenBank/DDBJ whole genome shotgun (WGS) entry which is preliminary data.</text>
</comment>
<evidence type="ECO:0000259" key="9">
    <source>
        <dbReference type="SMART" id="SM00827"/>
    </source>
</evidence>
<dbReference type="Pfam" id="PF00698">
    <property type="entry name" value="Acyl_transf_1"/>
    <property type="match status" value="1"/>
</dbReference>
<comment type="catalytic activity">
    <reaction evidence="5 6">
        <text>holo-[ACP] + malonyl-CoA = malonyl-[ACP] + CoA</text>
        <dbReference type="Rhea" id="RHEA:41792"/>
        <dbReference type="Rhea" id="RHEA-COMP:9623"/>
        <dbReference type="Rhea" id="RHEA-COMP:9685"/>
        <dbReference type="ChEBI" id="CHEBI:57287"/>
        <dbReference type="ChEBI" id="CHEBI:57384"/>
        <dbReference type="ChEBI" id="CHEBI:64479"/>
        <dbReference type="ChEBI" id="CHEBI:78449"/>
        <dbReference type="EC" id="2.3.1.39"/>
    </reaction>
</comment>
<keyword evidence="4 6" id="KW-0012">Acyltransferase</keyword>
<dbReference type="InterPro" id="IPR016036">
    <property type="entry name" value="Malonyl_transacylase_ACP-bd"/>
</dbReference>
<dbReference type="Gene3D" id="3.30.70.250">
    <property type="entry name" value="Malonyl-CoA ACP transacylase, ACP-binding"/>
    <property type="match status" value="1"/>
</dbReference>
<dbReference type="InterPro" id="IPR050858">
    <property type="entry name" value="Mal-CoA-ACP_Trans/PKS_FabD"/>
</dbReference>
<dbReference type="AlphaFoldDB" id="A0A7J0BUU7"/>
<dbReference type="SMART" id="SM00827">
    <property type="entry name" value="PKS_AT"/>
    <property type="match status" value="1"/>
</dbReference>
<feature type="region of interest" description="Disordered" evidence="8">
    <location>
        <begin position="1"/>
        <end position="27"/>
    </location>
</feature>
<dbReference type="GO" id="GO:0004314">
    <property type="term" value="F:[acyl-carrier-protein] S-malonyltransferase activity"/>
    <property type="evidence" value="ECO:0007669"/>
    <property type="project" value="UniProtKB-EC"/>
</dbReference>
<gene>
    <name evidence="10" type="primary">fabD</name>
    <name evidence="10" type="ORF">DSM19430T_21220</name>
</gene>
<dbReference type="InterPro" id="IPR024925">
    <property type="entry name" value="Malonyl_CoA-ACP_transAc"/>
</dbReference>
<keyword evidence="11" id="KW-1185">Reference proteome</keyword>
<dbReference type="InterPro" id="IPR016035">
    <property type="entry name" value="Acyl_Trfase/lysoPLipase"/>
</dbReference>
<dbReference type="PANTHER" id="PTHR42681">
    <property type="entry name" value="MALONYL-COA-ACYL CARRIER PROTEIN TRANSACYLASE, MITOCHONDRIAL"/>
    <property type="match status" value="1"/>
</dbReference>
<dbReference type="SUPFAM" id="SSF52151">
    <property type="entry name" value="FabD/lysophospholipase-like"/>
    <property type="match status" value="1"/>
</dbReference>
<dbReference type="GO" id="GO:0005829">
    <property type="term" value="C:cytosol"/>
    <property type="evidence" value="ECO:0007669"/>
    <property type="project" value="TreeGrafter"/>
</dbReference>
<dbReference type="EC" id="2.3.1.39" evidence="1 6"/>
<dbReference type="PANTHER" id="PTHR42681:SF1">
    <property type="entry name" value="MALONYL-COA-ACYL CARRIER PROTEIN TRANSACYLASE, MITOCHONDRIAL"/>
    <property type="match status" value="1"/>
</dbReference>
<evidence type="ECO:0000256" key="8">
    <source>
        <dbReference type="SAM" id="MobiDB-lite"/>
    </source>
</evidence>
<dbReference type="InterPro" id="IPR014043">
    <property type="entry name" value="Acyl_transferase_dom"/>
</dbReference>
<dbReference type="PIRSF" id="PIRSF000446">
    <property type="entry name" value="Mct"/>
    <property type="match status" value="1"/>
</dbReference>
<evidence type="ECO:0000256" key="2">
    <source>
        <dbReference type="ARBA" id="ARBA00018953"/>
    </source>
</evidence>
<evidence type="ECO:0000256" key="3">
    <source>
        <dbReference type="ARBA" id="ARBA00022679"/>
    </source>
</evidence>
<feature type="active site" evidence="7">
    <location>
        <position position="93"/>
    </location>
</feature>
<dbReference type="RefSeq" id="WP_174410036.1">
    <property type="nucleotide sequence ID" value="NZ_BLVP01000008.1"/>
</dbReference>
<feature type="domain" description="Malonyl-CoA:ACP transacylase (MAT)" evidence="9">
    <location>
        <begin position="10"/>
        <end position="308"/>
    </location>
</feature>
<protein>
    <recommendedName>
        <fullName evidence="2 6">Malonyl CoA-acyl carrier protein transacylase</fullName>
        <ecNumber evidence="1 6">2.3.1.39</ecNumber>
    </recommendedName>
</protein>
<dbReference type="SUPFAM" id="SSF55048">
    <property type="entry name" value="Probable ACP-binding domain of malonyl-CoA ACP transacylase"/>
    <property type="match status" value="1"/>
</dbReference>
<evidence type="ECO:0000256" key="7">
    <source>
        <dbReference type="PIRSR" id="PIRSR000446-1"/>
    </source>
</evidence>
<feature type="active site" evidence="7">
    <location>
        <position position="203"/>
    </location>
</feature>
<evidence type="ECO:0000256" key="4">
    <source>
        <dbReference type="ARBA" id="ARBA00023315"/>
    </source>
</evidence>
<comment type="similarity">
    <text evidence="6">Belongs to the fabD family.</text>
</comment>
<proteinExistence type="inferred from homology"/>
<reference evidence="10 11" key="1">
    <citation type="submission" date="2020-05" db="EMBL/GenBank/DDBJ databases">
        <title>Draft genome sequence of Desulfovibrio psychrotolerans JS1T.</title>
        <authorList>
            <person name="Ueno A."/>
            <person name="Tamazawa S."/>
            <person name="Tamamura S."/>
            <person name="Murakami T."/>
            <person name="Kiyama T."/>
            <person name="Inomata H."/>
            <person name="Amano Y."/>
            <person name="Miyakawa K."/>
            <person name="Tamaki H."/>
            <person name="Naganuma T."/>
            <person name="Kaneko K."/>
        </authorList>
    </citation>
    <scope>NUCLEOTIDE SEQUENCE [LARGE SCALE GENOMIC DNA]</scope>
    <source>
        <strain evidence="10 11">JS1</strain>
    </source>
</reference>
<dbReference type="Gene3D" id="3.40.366.10">
    <property type="entry name" value="Malonyl-Coenzyme A Acyl Carrier Protein, domain 2"/>
    <property type="match status" value="1"/>
</dbReference>
<evidence type="ECO:0000313" key="11">
    <source>
        <dbReference type="Proteomes" id="UP000503820"/>
    </source>
</evidence>